<proteinExistence type="predicted"/>
<keyword evidence="1" id="KW-0732">Signal</keyword>
<keyword evidence="5" id="KW-0812">Transmembrane</keyword>
<evidence type="ECO:0000256" key="5">
    <source>
        <dbReference type="SAM" id="Phobius"/>
    </source>
</evidence>
<dbReference type="Pfam" id="PF00084">
    <property type="entry name" value="Sushi"/>
    <property type="match status" value="2"/>
</dbReference>
<keyword evidence="2" id="KW-0677">Repeat</keyword>
<organism evidence="7 8">
    <name type="scientific">Geodia barretti</name>
    <name type="common">Barrett's horny sponge</name>
    <dbReference type="NCBI Taxonomy" id="519541"/>
    <lineage>
        <taxon>Eukaryota</taxon>
        <taxon>Metazoa</taxon>
        <taxon>Porifera</taxon>
        <taxon>Demospongiae</taxon>
        <taxon>Heteroscleromorpha</taxon>
        <taxon>Tetractinellida</taxon>
        <taxon>Astrophorina</taxon>
        <taxon>Geodiidae</taxon>
        <taxon>Geodia</taxon>
    </lineage>
</organism>
<evidence type="ECO:0000256" key="4">
    <source>
        <dbReference type="PROSITE-ProRule" id="PRU00302"/>
    </source>
</evidence>
<evidence type="ECO:0000256" key="1">
    <source>
        <dbReference type="ARBA" id="ARBA00022729"/>
    </source>
</evidence>
<accession>A0AA35S4S3</accession>
<feature type="non-terminal residue" evidence="7">
    <location>
        <position position="1"/>
    </location>
</feature>
<dbReference type="InterPro" id="IPR035976">
    <property type="entry name" value="Sushi/SCR/CCP_sf"/>
</dbReference>
<sequence>KDPTHPLLGNLTSDLTVVVSNNTIEKYVNCNNGLKSQGILIKKESVPSPIIIKDNITGGIGEYSFRLQLQAQKRLYSLRLYNNDTLVMNFTAEGLVDISIPSLKYNTRYSLAITNVNCFNEENTTLLEFLQAGCRAPPSPVNGSIEEYRSTEEGAEIQFHCHDGYTPNEWMSSQCLNSSWSPQPTDLVCVLPDPDTHVLPDPDNVTPDPDNVTPDPNITCEAPINTSTTFFKSEGSSVMIFCEDGYFIDGSVTSTCVSNGSWVPDLLRIQCEPGNHGSTSAKKGRELVIVGASSAVSLLFLFIVGVAVVFCCCRRKIGSRVKRKKRTVANEYTEMLATSPPPSGTAGGRTTTPFTYHEQIQDPATNDCPPAPGLQASPLSVHTSERGTRLSLQTRVSRGNPSTSTSIQRIISRTSLLSFYTPSRESQLPRVYCLRSYRWWVESLLRTASLSLAPYKGLLPIYP</sequence>
<dbReference type="SMART" id="SM00032">
    <property type="entry name" value="CCP"/>
    <property type="match status" value="2"/>
</dbReference>
<dbReference type="EMBL" id="CASHTH010002006">
    <property type="protein sequence ID" value="CAI8023428.1"/>
    <property type="molecule type" value="Genomic_DNA"/>
</dbReference>
<keyword evidence="5" id="KW-1133">Transmembrane helix</keyword>
<evidence type="ECO:0000259" key="6">
    <source>
        <dbReference type="PROSITE" id="PS50923"/>
    </source>
</evidence>
<dbReference type="AlphaFoldDB" id="A0AA35S4S3"/>
<dbReference type="InterPro" id="IPR051277">
    <property type="entry name" value="SEZ6_CSMD_C4BPB_Regulators"/>
</dbReference>
<comment type="caution">
    <text evidence="7">The sequence shown here is derived from an EMBL/GenBank/DDBJ whole genome shotgun (WGS) entry which is preliminary data.</text>
</comment>
<evidence type="ECO:0000313" key="7">
    <source>
        <dbReference type="EMBL" id="CAI8023428.1"/>
    </source>
</evidence>
<dbReference type="PANTHER" id="PTHR45656:SF4">
    <property type="entry name" value="PROTEIN CBR-CLEC-78"/>
    <property type="match status" value="1"/>
</dbReference>
<name>A0AA35S4S3_GEOBA</name>
<feature type="transmembrane region" description="Helical" evidence="5">
    <location>
        <begin position="287"/>
        <end position="313"/>
    </location>
</feature>
<feature type="domain" description="Sushi" evidence="6">
    <location>
        <begin position="132"/>
        <end position="191"/>
    </location>
</feature>
<dbReference type="SUPFAM" id="SSF57535">
    <property type="entry name" value="Complement control module/SCR domain"/>
    <property type="match status" value="2"/>
</dbReference>
<gene>
    <name evidence="7" type="ORF">GBAR_LOCUS13698</name>
</gene>
<dbReference type="PANTHER" id="PTHR45656">
    <property type="entry name" value="PROTEIN CBR-CLEC-78"/>
    <property type="match status" value="1"/>
</dbReference>
<evidence type="ECO:0000313" key="8">
    <source>
        <dbReference type="Proteomes" id="UP001174909"/>
    </source>
</evidence>
<keyword evidence="5" id="KW-0472">Membrane</keyword>
<dbReference type="CDD" id="cd00033">
    <property type="entry name" value="CCP"/>
    <property type="match status" value="2"/>
</dbReference>
<feature type="domain" description="Sushi" evidence="6">
    <location>
        <begin position="218"/>
        <end position="273"/>
    </location>
</feature>
<dbReference type="InterPro" id="IPR000436">
    <property type="entry name" value="Sushi_SCR_CCP_dom"/>
</dbReference>
<dbReference type="PROSITE" id="PS50923">
    <property type="entry name" value="SUSHI"/>
    <property type="match status" value="2"/>
</dbReference>
<keyword evidence="4" id="KW-0768">Sushi</keyword>
<evidence type="ECO:0000256" key="3">
    <source>
        <dbReference type="ARBA" id="ARBA00023157"/>
    </source>
</evidence>
<reference evidence="7" key="1">
    <citation type="submission" date="2023-03" db="EMBL/GenBank/DDBJ databases">
        <authorList>
            <person name="Steffen K."/>
            <person name="Cardenas P."/>
        </authorList>
    </citation>
    <scope>NUCLEOTIDE SEQUENCE</scope>
</reference>
<keyword evidence="8" id="KW-1185">Reference proteome</keyword>
<dbReference type="Proteomes" id="UP001174909">
    <property type="component" value="Unassembled WGS sequence"/>
</dbReference>
<protein>
    <recommendedName>
        <fullName evidence="6">Sushi domain-containing protein</fullName>
    </recommendedName>
</protein>
<evidence type="ECO:0000256" key="2">
    <source>
        <dbReference type="ARBA" id="ARBA00022737"/>
    </source>
</evidence>
<dbReference type="Gene3D" id="2.10.70.10">
    <property type="entry name" value="Complement Module, domain 1"/>
    <property type="match status" value="2"/>
</dbReference>
<comment type="caution">
    <text evidence="4">Lacks conserved residue(s) required for the propagation of feature annotation.</text>
</comment>
<keyword evidence="3" id="KW-1015">Disulfide bond</keyword>